<protein>
    <submittedName>
        <fullName evidence="1">Uncharacterized protein</fullName>
    </submittedName>
</protein>
<keyword evidence="2" id="KW-1185">Reference proteome</keyword>
<dbReference type="EMBL" id="OW240918">
    <property type="protein sequence ID" value="CAH2305561.1"/>
    <property type="molecule type" value="Genomic_DNA"/>
</dbReference>
<sequence length="85" mass="9711">MAELPNYFQDMVRAVKPSVTNSDLILDHIHRLTKPNSALAAAPKDVIVCFHYYHKKEEFLGAVHTSGLPDDYKNMKIFRTCLHTP</sequence>
<evidence type="ECO:0000313" key="1">
    <source>
        <dbReference type="EMBL" id="CAH2305561.1"/>
    </source>
</evidence>
<organism evidence="1 2">
    <name type="scientific">Pelobates cultripes</name>
    <name type="common">Western spadefoot toad</name>
    <dbReference type="NCBI Taxonomy" id="61616"/>
    <lineage>
        <taxon>Eukaryota</taxon>
        <taxon>Metazoa</taxon>
        <taxon>Chordata</taxon>
        <taxon>Craniata</taxon>
        <taxon>Vertebrata</taxon>
        <taxon>Euteleostomi</taxon>
        <taxon>Amphibia</taxon>
        <taxon>Batrachia</taxon>
        <taxon>Anura</taxon>
        <taxon>Pelobatoidea</taxon>
        <taxon>Pelobatidae</taxon>
        <taxon>Pelobates</taxon>
    </lineage>
</organism>
<proteinExistence type="predicted"/>
<evidence type="ECO:0000313" key="2">
    <source>
        <dbReference type="Proteomes" id="UP001295444"/>
    </source>
</evidence>
<accession>A0AAD1WE04</accession>
<dbReference type="Gene3D" id="3.30.70.1820">
    <property type="entry name" value="L1 transposable element, RRM domain"/>
    <property type="match status" value="1"/>
</dbReference>
<reference evidence="1" key="1">
    <citation type="submission" date="2022-03" db="EMBL/GenBank/DDBJ databases">
        <authorList>
            <person name="Alioto T."/>
            <person name="Alioto T."/>
            <person name="Gomez Garrido J."/>
        </authorList>
    </citation>
    <scope>NUCLEOTIDE SEQUENCE</scope>
</reference>
<gene>
    <name evidence="1" type="ORF">PECUL_23A021817</name>
</gene>
<name>A0AAD1WE04_PELCU</name>
<dbReference type="Proteomes" id="UP001295444">
    <property type="component" value="Chromosome 07"/>
</dbReference>
<dbReference type="AlphaFoldDB" id="A0AAD1WE04"/>